<feature type="signal peptide" evidence="1">
    <location>
        <begin position="1"/>
        <end position="19"/>
    </location>
</feature>
<dbReference type="InParanoid" id="C7R622"/>
<organism evidence="2 3">
    <name type="scientific">Kangiella koreensis (strain DSM 16069 / JCM 12317 / KCTC 12182 / SW-125)</name>
    <dbReference type="NCBI Taxonomy" id="523791"/>
    <lineage>
        <taxon>Bacteria</taxon>
        <taxon>Pseudomonadati</taxon>
        <taxon>Pseudomonadota</taxon>
        <taxon>Gammaproteobacteria</taxon>
        <taxon>Kangiellales</taxon>
        <taxon>Kangiellaceae</taxon>
        <taxon>Kangiella</taxon>
    </lineage>
</organism>
<keyword evidence="1" id="KW-0732">Signal</keyword>
<dbReference type="EMBL" id="CP001707">
    <property type="protein sequence ID" value="ACV25453.1"/>
    <property type="molecule type" value="Genomic_DNA"/>
</dbReference>
<dbReference type="RefSeq" id="WP_012799968.1">
    <property type="nucleotide sequence ID" value="NC_013166.1"/>
</dbReference>
<protein>
    <recommendedName>
        <fullName evidence="4">Salt-induced outer membrane protein</fullName>
    </recommendedName>
</protein>
<dbReference type="OrthoDB" id="6380601at2"/>
<reference evidence="2 3" key="1">
    <citation type="journal article" date="2009" name="Stand. Genomic Sci.">
        <title>Complete genome sequence of Kangiella koreensis type strain (SW-125).</title>
        <authorList>
            <person name="Han C."/>
            <person name="Sikorski J."/>
            <person name="Lapidus A."/>
            <person name="Nolan M."/>
            <person name="Glavina Del Rio T."/>
            <person name="Tice H."/>
            <person name="Cheng J.F."/>
            <person name="Lucas S."/>
            <person name="Chen F."/>
            <person name="Copeland A."/>
            <person name="Ivanova N."/>
            <person name="Mavromatis K."/>
            <person name="Ovchinnikova G."/>
            <person name="Pati A."/>
            <person name="Bruce D."/>
            <person name="Goodwin L."/>
            <person name="Pitluck S."/>
            <person name="Chen A."/>
            <person name="Palaniappan K."/>
            <person name="Land M."/>
            <person name="Hauser L."/>
            <person name="Chang Y.J."/>
            <person name="Jeffries C.D."/>
            <person name="Chain P."/>
            <person name="Saunders E."/>
            <person name="Brettin T."/>
            <person name="Goker M."/>
            <person name="Tindall B.J."/>
            <person name="Bristow J."/>
            <person name="Eisen J.A."/>
            <person name="Markowitz V."/>
            <person name="Hugenholtz P."/>
            <person name="Kyrpides N.C."/>
            <person name="Klenk H.P."/>
            <person name="Detter J.C."/>
        </authorList>
    </citation>
    <scope>NUCLEOTIDE SEQUENCE [LARGE SCALE GENOMIC DNA]</scope>
    <source>
        <strain evidence="3">DSM 16069 / KCTC 12182 / SW-125</strain>
    </source>
</reference>
<feature type="chain" id="PRO_5002983450" description="Salt-induced outer membrane protein" evidence="1">
    <location>
        <begin position="20"/>
        <end position="306"/>
    </location>
</feature>
<accession>C7R622</accession>
<sequence>MKRYIISLCALTVSPLLMASIASASQDSQSDFSIALETGMERDSQLTVEEIDQYEAASDMATHLQFEAEGDWQATSRLALKGGYHYTSKSYQDNEDFDLDIGRVFGDVSYDFSVLTVGANQHKIDAKLAGDGFLDMTRTGFYAGKLFANSFYLRAELLDIDKRFDNLSDRDASGDSVATDGYFFFNQGLSFFSLGIEQEEETAQVEHFSYDATNYRATFAHEFNWLDKRNRLKLNGRYSSRDYLGIYPEIEESRADTKNSISLTWDLFFTDHFSMITRLEQTDADSNLSSADYDATQLSLIYRLDI</sequence>
<evidence type="ECO:0000313" key="2">
    <source>
        <dbReference type="EMBL" id="ACV25453.1"/>
    </source>
</evidence>
<dbReference type="KEGG" id="kko:Kkor_0030"/>
<gene>
    <name evidence="2" type="ordered locus">Kkor_0030</name>
</gene>
<evidence type="ECO:0008006" key="4">
    <source>
        <dbReference type="Google" id="ProtNLM"/>
    </source>
</evidence>
<dbReference type="eggNOG" id="ENOG5031CCU">
    <property type="taxonomic scope" value="Bacteria"/>
</dbReference>
<dbReference type="AlphaFoldDB" id="C7R622"/>
<evidence type="ECO:0000256" key="1">
    <source>
        <dbReference type="SAM" id="SignalP"/>
    </source>
</evidence>
<proteinExistence type="predicted"/>
<dbReference type="HOGENOM" id="CLU_077932_0_0_6"/>
<dbReference type="Proteomes" id="UP000001231">
    <property type="component" value="Chromosome"/>
</dbReference>
<evidence type="ECO:0000313" key="3">
    <source>
        <dbReference type="Proteomes" id="UP000001231"/>
    </source>
</evidence>
<keyword evidence="3" id="KW-1185">Reference proteome</keyword>
<name>C7R622_KANKD</name>